<feature type="transmembrane region" description="Helical" evidence="2">
    <location>
        <begin position="120"/>
        <end position="139"/>
    </location>
</feature>
<feature type="compositionally biased region" description="Polar residues" evidence="1">
    <location>
        <begin position="380"/>
        <end position="402"/>
    </location>
</feature>
<dbReference type="OrthoDB" id="5287295at2759"/>
<evidence type="ECO:0000256" key="1">
    <source>
        <dbReference type="SAM" id="MobiDB-lite"/>
    </source>
</evidence>
<sequence length="463" mass="51700">MLVGLGSSSWALGIAVAVFTFFSGVTSIFLLVINIRNGQHYNYVSILAIVIALGNFNSFVQQIYTLLHFSDLMLEAFRLATRMFQCNGNEPFPLFHTNDKYVSAFLSLQMYFVNSQGLLFFYWSLILFSSSWSLSPVWWKNQKIIIGTKISCFALPAIQLGLLRLESLRDNDLAQLILMNCIILVNIGMGSVFLVLTLVHVITIHRQAKGATEVRLSRTYDGVVEFRPRLDHTLEKGRKRTGLGRLYIGSDGWLIARIALAFVMVEGLQIYMIVMQIFFLQRWAHFRIEWSRGLLEPLIDQSEEFANICSPIPGSFTGYLFFFVFGTTMESRAEMRKMRVAVGRWFCGSNTSSKGDEEGRPEVQKIGSSFEPDAEFLGMSSPTGTVSSTLASDGTSPGLSSPLASKSQGLGFGFQFGLEANNGLRIYTPPQILTVPVTPTPPPQLSFGEGQHQTHHYPRRSSG</sequence>
<keyword evidence="2" id="KW-1133">Transmembrane helix</keyword>
<dbReference type="EMBL" id="ML119155">
    <property type="protein sequence ID" value="RPB09136.1"/>
    <property type="molecule type" value="Genomic_DNA"/>
</dbReference>
<feature type="compositionally biased region" description="Basic residues" evidence="1">
    <location>
        <begin position="453"/>
        <end position="463"/>
    </location>
</feature>
<evidence type="ECO:0000313" key="3">
    <source>
        <dbReference type="EMBL" id="RPB09136.1"/>
    </source>
</evidence>
<evidence type="ECO:0000313" key="4">
    <source>
        <dbReference type="Proteomes" id="UP000277580"/>
    </source>
</evidence>
<accession>A0A3N4KF05</accession>
<proteinExistence type="predicted"/>
<feature type="transmembrane region" description="Helical" evidence="2">
    <location>
        <begin position="177"/>
        <end position="199"/>
    </location>
</feature>
<keyword evidence="2" id="KW-0812">Transmembrane</keyword>
<feature type="region of interest" description="Disordered" evidence="1">
    <location>
        <begin position="435"/>
        <end position="463"/>
    </location>
</feature>
<dbReference type="AlphaFoldDB" id="A0A3N4KF05"/>
<gene>
    <name evidence="3" type="ORF">P167DRAFT_608243</name>
</gene>
<protein>
    <submittedName>
        <fullName evidence="3">Uncharacterized protein</fullName>
    </submittedName>
</protein>
<feature type="transmembrane region" description="Helical" evidence="2">
    <location>
        <begin position="254"/>
        <end position="279"/>
    </location>
</feature>
<reference evidence="3 4" key="1">
    <citation type="journal article" date="2018" name="Nat. Ecol. Evol.">
        <title>Pezizomycetes genomes reveal the molecular basis of ectomycorrhizal truffle lifestyle.</title>
        <authorList>
            <person name="Murat C."/>
            <person name="Payen T."/>
            <person name="Noel B."/>
            <person name="Kuo A."/>
            <person name="Morin E."/>
            <person name="Chen J."/>
            <person name="Kohler A."/>
            <person name="Krizsan K."/>
            <person name="Balestrini R."/>
            <person name="Da Silva C."/>
            <person name="Montanini B."/>
            <person name="Hainaut M."/>
            <person name="Levati E."/>
            <person name="Barry K.W."/>
            <person name="Belfiori B."/>
            <person name="Cichocki N."/>
            <person name="Clum A."/>
            <person name="Dockter R.B."/>
            <person name="Fauchery L."/>
            <person name="Guy J."/>
            <person name="Iotti M."/>
            <person name="Le Tacon F."/>
            <person name="Lindquist E.A."/>
            <person name="Lipzen A."/>
            <person name="Malagnac F."/>
            <person name="Mello A."/>
            <person name="Molinier V."/>
            <person name="Miyauchi S."/>
            <person name="Poulain J."/>
            <person name="Riccioni C."/>
            <person name="Rubini A."/>
            <person name="Sitrit Y."/>
            <person name="Splivallo R."/>
            <person name="Traeger S."/>
            <person name="Wang M."/>
            <person name="Zifcakova L."/>
            <person name="Wipf D."/>
            <person name="Zambonelli A."/>
            <person name="Paolocci F."/>
            <person name="Nowrousian M."/>
            <person name="Ottonello S."/>
            <person name="Baldrian P."/>
            <person name="Spatafora J.W."/>
            <person name="Henrissat B."/>
            <person name="Nagy L.G."/>
            <person name="Aury J.M."/>
            <person name="Wincker P."/>
            <person name="Grigoriev I.V."/>
            <person name="Bonfante P."/>
            <person name="Martin F.M."/>
        </authorList>
    </citation>
    <scope>NUCLEOTIDE SEQUENCE [LARGE SCALE GENOMIC DNA]</scope>
    <source>
        <strain evidence="3 4">CCBAS932</strain>
    </source>
</reference>
<dbReference type="InParanoid" id="A0A3N4KF05"/>
<keyword evidence="4" id="KW-1185">Reference proteome</keyword>
<dbReference type="Proteomes" id="UP000277580">
    <property type="component" value="Unassembled WGS sequence"/>
</dbReference>
<feature type="region of interest" description="Disordered" evidence="1">
    <location>
        <begin position="373"/>
        <end position="402"/>
    </location>
</feature>
<organism evidence="3 4">
    <name type="scientific">Morchella conica CCBAS932</name>
    <dbReference type="NCBI Taxonomy" id="1392247"/>
    <lineage>
        <taxon>Eukaryota</taxon>
        <taxon>Fungi</taxon>
        <taxon>Dikarya</taxon>
        <taxon>Ascomycota</taxon>
        <taxon>Pezizomycotina</taxon>
        <taxon>Pezizomycetes</taxon>
        <taxon>Pezizales</taxon>
        <taxon>Morchellaceae</taxon>
        <taxon>Morchella</taxon>
    </lineage>
</organism>
<keyword evidence="2" id="KW-0472">Membrane</keyword>
<name>A0A3N4KF05_9PEZI</name>
<feature type="transmembrane region" description="Helical" evidence="2">
    <location>
        <begin position="44"/>
        <end position="64"/>
    </location>
</feature>
<feature type="transmembrane region" description="Helical" evidence="2">
    <location>
        <begin position="12"/>
        <end position="32"/>
    </location>
</feature>
<evidence type="ECO:0000256" key="2">
    <source>
        <dbReference type="SAM" id="Phobius"/>
    </source>
</evidence>